<dbReference type="InterPro" id="IPR001304">
    <property type="entry name" value="C-type_lectin-like"/>
</dbReference>
<reference evidence="6" key="2">
    <citation type="submission" date="2025-08" db="UniProtKB">
        <authorList>
            <consortium name="Ensembl"/>
        </authorList>
    </citation>
    <scope>IDENTIFICATION</scope>
</reference>
<evidence type="ECO:0000256" key="4">
    <source>
        <dbReference type="SAM" id="Phobius"/>
    </source>
</evidence>
<reference evidence="6 7" key="1">
    <citation type="submission" date="2020-10" db="EMBL/GenBank/DDBJ databases">
        <title>Pygocentrus nattereri (red-bellied piranha) genome, fPygNat1, primary haplotype.</title>
        <authorList>
            <person name="Myers G."/>
            <person name="Meyer A."/>
            <person name="Karagic N."/>
            <person name="Pippel M."/>
            <person name="Winkler S."/>
            <person name="Tracey A."/>
            <person name="Wood J."/>
            <person name="Formenti G."/>
            <person name="Howe K."/>
            <person name="Fedrigo O."/>
            <person name="Jarvis E.D."/>
        </authorList>
    </citation>
    <scope>NUCLEOTIDE SEQUENCE [LARGE SCALE GENOMIC DNA]</scope>
</reference>
<dbReference type="OMA" id="ERDKCST"/>
<accession>A0A3B4DPA5</accession>
<dbReference type="SMART" id="SM00034">
    <property type="entry name" value="CLECT"/>
    <property type="match status" value="1"/>
</dbReference>
<dbReference type="GeneTree" id="ENSGT01020000230338"/>
<dbReference type="Gene3D" id="3.10.100.10">
    <property type="entry name" value="Mannose-Binding Protein A, subunit A"/>
    <property type="match status" value="1"/>
</dbReference>
<organism evidence="6 7">
    <name type="scientific">Pygocentrus nattereri</name>
    <name type="common">Red-bellied piranha</name>
    <dbReference type="NCBI Taxonomy" id="42514"/>
    <lineage>
        <taxon>Eukaryota</taxon>
        <taxon>Metazoa</taxon>
        <taxon>Chordata</taxon>
        <taxon>Craniata</taxon>
        <taxon>Vertebrata</taxon>
        <taxon>Euteleostomi</taxon>
        <taxon>Actinopterygii</taxon>
        <taxon>Neopterygii</taxon>
        <taxon>Teleostei</taxon>
        <taxon>Ostariophysi</taxon>
        <taxon>Characiformes</taxon>
        <taxon>Characoidei</taxon>
        <taxon>Pygocentrus</taxon>
    </lineage>
</organism>
<name>A0A3B4DPA5_PYGNA</name>
<protein>
    <recommendedName>
        <fullName evidence="5">C-type lectin domain-containing protein</fullName>
    </recommendedName>
</protein>
<keyword evidence="1" id="KW-0430">Lectin</keyword>
<feature type="compositionally biased region" description="Basic and acidic residues" evidence="3">
    <location>
        <begin position="38"/>
        <end position="57"/>
    </location>
</feature>
<dbReference type="Ensembl" id="ENSPNAT00000009360.2">
    <property type="protein sequence ID" value="ENSPNAP00000024774.2"/>
    <property type="gene ID" value="ENSPNAG00000034525.1"/>
</dbReference>
<dbReference type="SUPFAM" id="SSF56436">
    <property type="entry name" value="C-type lectin-like"/>
    <property type="match status" value="1"/>
</dbReference>
<dbReference type="AlphaFoldDB" id="A0A3B4DPA5"/>
<proteinExistence type="predicted"/>
<dbReference type="GO" id="GO:0030246">
    <property type="term" value="F:carbohydrate binding"/>
    <property type="evidence" value="ECO:0007669"/>
    <property type="project" value="UniProtKB-KW"/>
</dbReference>
<dbReference type="Gene3D" id="1.20.5.400">
    <property type="match status" value="2"/>
</dbReference>
<dbReference type="InterPro" id="IPR050111">
    <property type="entry name" value="C-type_lectin/snaclec_domain"/>
</dbReference>
<dbReference type="Pfam" id="PF00059">
    <property type="entry name" value="Lectin_C"/>
    <property type="match status" value="1"/>
</dbReference>
<keyword evidence="4" id="KW-0472">Membrane</keyword>
<dbReference type="PANTHER" id="PTHR22803">
    <property type="entry name" value="MANNOSE, PHOSPHOLIPASE, LECTIN RECEPTOR RELATED"/>
    <property type="match status" value="1"/>
</dbReference>
<dbReference type="Proteomes" id="UP001501920">
    <property type="component" value="Chromosome 22"/>
</dbReference>
<keyword evidence="4" id="KW-1133">Transmembrane helix</keyword>
<evidence type="ECO:0000313" key="7">
    <source>
        <dbReference type="Proteomes" id="UP001501920"/>
    </source>
</evidence>
<dbReference type="STRING" id="42514.ENSPNAP00000024774"/>
<dbReference type="GeneID" id="108438115"/>
<feature type="coiled-coil region" evidence="2">
    <location>
        <begin position="147"/>
        <end position="230"/>
    </location>
</feature>
<keyword evidence="7" id="KW-1185">Reference proteome</keyword>
<dbReference type="InterPro" id="IPR033989">
    <property type="entry name" value="CD209-like_CTLD"/>
</dbReference>
<feature type="region of interest" description="Disordered" evidence="3">
    <location>
        <begin position="38"/>
        <end position="69"/>
    </location>
</feature>
<evidence type="ECO:0000313" key="6">
    <source>
        <dbReference type="Ensembl" id="ENSPNAP00000024774.2"/>
    </source>
</evidence>
<feature type="transmembrane region" description="Helical" evidence="4">
    <location>
        <begin position="117"/>
        <end position="138"/>
    </location>
</feature>
<evidence type="ECO:0000259" key="5">
    <source>
        <dbReference type="PROSITE" id="PS50041"/>
    </source>
</evidence>
<dbReference type="InterPro" id="IPR016186">
    <property type="entry name" value="C-type_lectin-like/link_sf"/>
</dbReference>
<dbReference type="InterPro" id="IPR016187">
    <property type="entry name" value="CTDL_fold"/>
</dbReference>
<evidence type="ECO:0000256" key="3">
    <source>
        <dbReference type="SAM" id="MobiDB-lite"/>
    </source>
</evidence>
<dbReference type="RefSeq" id="XP_017571181.2">
    <property type="nucleotide sequence ID" value="XM_017715692.2"/>
</dbReference>
<evidence type="ECO:0000256" key="1">
    <source>
        <dbReference type="ARBA" id="ARBA00022734"/>
    </source>
</evidence>
<feature type="domain" description="C-type lectin" evidence="5">
    <location>
        <begin position="239"/>
        <end position="357"/>
    </location>
</feature>
<keyword evidence="2" id="KW-0175">Coiled coil</keyword>
<dbReference type="CDD" id="cd03590">
    <property type="entry name" value="CLECT_DC-SIGN_like"/>
    <property type="match status" value="1"/>
</dbReference>
<sequence>MSQSVPNDANHIDKLDRGELVEMEVDIYESADAINDQHKGAGHQHNEQPTKSAHGEMSETPYEDVASTKDLNRSSRVEVAVDIYESADAARSFESSTKRKLQTPHTGGTEERRCSRLTAVCLVLLCVLLLAAITVLWFKFINLTAERDQLQTSYTDLTIQRDQLQNNYTNLTKERDQIQTSYTNLTMERDQLLTSYNNLTIERDQLQTSYNNLTMERDQLQKERDKWQQRLLEPKWKYFSDSIYCITTVTKSWSESRKDCTSKGADLLLINSREEQEFISKVFGSSEAWIGLTDAEKEGDWKWVNGSALTQSFWWTGEPNDYGNEDCAITGYKGAGSERLSTWADYPCDHPVVGLCEKSLTEF</sequence>
<evidence type="ECO:0000256" key="2">
    <source>
        <dbReference type="SAM" id="Coils"/>
    </source>
</evidence>
<dbReference type="PROSITE" id="PS50041">
    <property type="entry name" value="C_TYPE_LECTIN_2"/>
    <property type="match status" value="1"/>
</dbReference>
<reference evidence="6" key="3">
    <citation type="submission" date="2025-09" db="UniProtKB">
        <authorList>
            <consortium name="Ensembl"/>
        </authorList>
    </citation>
    <scope>IDENTIFICATION</scope>
</reference>
<keyword evidence="4" id="KW-0812">Transmembrane</keyword>